<name>A0A9E3H783_9NOST</name>
<evidence type="ECO:0000313" key="3">
    <source>
        <dbReference type="EMBL" id="MBW4432053.1"/>
    </source>
</evidence>
<feature type="compositionally biased region" description="Polar residues" evidence="1">
    <location>
        <begin position="145"/>
        <end position="158"/>
    </location>
</feature>
<reference evidence="3" key="2">
    <citation type="journal article" date="2022" name="Microbiol. Resour. Announc.">
        <title>Metagenome Sequencing to Explore Phylogenomics of Terrestrial Cyanobacteria.</title>
        <authorList>
            <person name="Ward R.D."/>
            <person name="Stajich J.E."/>
            <person name="Johansen J.R."/>
            <person name="Huntemann M."/>
            <person name="Clum A."/>
            <person name="Foster B."/>
            <person name="Foster B."/>
            <person name="Roux S."/>
            <person name="Palaniappan K."/>
            <person name="Varghese N."/>
            <person name="Mukherjee S."/>
            <person name="Reddy T.B.K."/>
            <person name="Daum C."/>
            <person name="Copeland A."/>
            <person name="Chen I.A."/>
            <person name="Ivanova N.N."/>
            <person name="Kyrpides N.C."/>
            <person name="Shapiro N."/>
            <person name="Eloe-Fadrosh E.A."/>
            <person name="Pietrasiak N."/>
        </authorList>
    </citation>
    <scope>NUCLEOTIDE SEQUENCE</scope>
    <source>
        <strain evidence="3">HA4357-MV3</strain>
    </source>
</reference>
<evidence type="ECO:0000256" key="1">
    <source>
        <dbReference type="SAM" id="MobiDB-lite"/>
    </source>
</evidence>
<feature type="region of interest" description="Disordered" evidence="1">
    <location>
        <begin position="138"/>
        <end position="158"/>
    </location>
</feature>
<accession>A0A9E3H783</accession>
<dbReference type="Proteomes" id="UP000813215">
    <property type="component" value="Unassembled WGS sequence"/>
</dbReference>
<dbReference type="EMBL" id="JAHHHW010000079">
    <property type="protein sequence ID" value="MBW4432053.1"/>
    <property type="molecule type" value="Genomic_DNA"/>
</dbReference>
<protein>
    <submittedName>
        <fullName evidence="3">Uncharacterized protein</fullName>
    </submittedName>
</protein>
<proteinExistence type="predicted"/>
<sequence length="158" mass="17861">MRKSIFLILPVTFILFSKLDAQAQQVESLIDRPYLALVKGDTANSCSFISADLLQRTADIVQALVFVRPGDSLEEVRYKMRFVPDQPNATNTLQWTAVAGGNYTEAIVNLRNNSAQSRSFTMAINYNQPNERRCEWQVRDPQQEIPLNSPTSPLPTEQ</sequence>
<dbReference type="AlphaFoldDB" id="A0A9E3H783"/>
<comment type="caution">
    <text evidence="3">The sequence shown here is derived from an EMBL/GenBank/DDBJ whole genome shotgun (WGS) entry which is preliminary data.</text>
</comment>
<feature type="signal peptide" evidence="2">
    <location>
        <begin position="1"/>
        <end position="23"/>
    </location>
</feature>
<evidence type="ECO:0000313" key="4">
    <source>
        <dbReference type="Proteomes" id="UP000813215"/>
    </source>
</evidence>
<evidence type="ECO:0000256" key="2">
    <source>
        <dbReference type="SAM" id="SignalP"/>
    </source>
</evidence>
<feature type="chain" id="PRO_5039272398" evidence="2">
    <location>
        <begin position="24"/>
        <end position="158"/>
    </location>
</feature>
<keyword evidence="2" id="KW-0732">Signal</keyword>
<organism evidence="3 4">
    <name type="scientific">Pelatocladus maniniholoensis HA4357-MV3</name>
    <dbReference type="NCBI Taxonomy" id="1117104"/>
    <lineage>
        <taxon>Bacteria</taxon>
        <taxon>Bacillati</taxon>
        <taxon>Cyanobacteriota</taxon>
        <taxon>Cyanophyceae</taxon>
        <taxon>Nostocales</taxon>
        <taxon>Nostocaceae</taxon>
        <taxon>Pelatocladus</taxon>
    </lineage>
</organism>
<gene>
    <name evidence="3" type="ORF">KME28_10065</name>
</gene>
<reference evidence="3" key="1">
    <citation type="submission" date="2021-05" db="EMBL/GenBank/DDBJ databases">
        <authorList>
            <person name="Pietrasiak N."/>
            <person name="Ward R."/>
            <person name="Stajich J.E."/>
            <person name="Kurbessoian T."/>
        </authorList>
    </citation>
    <scope>NUCLEOTIDE SEQUENCE</scope>
    <source>
        <strain evidence="3">HA4357-MV3</strain>
    </source>
</reference>